<gene>
    <name evidence="3" type="ORF">FMOSSE_LOCUS883</name>
</gene>
<feature type="transmembrane region" description="Helical" evidence="1">
    <location>
        <begin position="203"/>
        <end position="226"/>
    </location>
</feature>
<comment type="caution">
    <text evidence="3">The sequence shown here is derived from an EMBL/GenBank/DDBJ whole genome shotgun (WGS) entry which is preliminary data.</text>
</comment>
<dbReference type="Proteomes" id="UP000789375">
    <property type="component" value="Unassembled WGS sequence"/>
</dbReference>
<name>A0A9N8V8X0_FUNMO</name>
<evidence type="ECO:0000256" key="2">
    <source>
        <dbReference type="SAM" id="SignalP"/>
    </source>
</evidence>
<proteinExistence type="predicted"/>
<dbReference type="EMBL" id="CAJVPP010000092">
    <property type="protein sequence ID" value="CAG8441945.1"/>
    <property type="molecule type" value="Genomic_DNA"/>
</dbReference>
<sequence>MKSRIFLTIILFEKFVSGSPLSSLPVDDAIIDVNLDNGLRDLYIVSGVSLFFLQLNWIGGLYIFYRTFIKWRSSSRKTIPLSLRFPFYIAITDFGLAVPHTINIAYTMIYKRTLSSPACEFFGGLMITFLLLNLLLIGFIAITTWLRVVKEIMFKFGKYDYKLWAIIAGIALISDCVSFSEFGASKYCSSRINSIENQVTLKIFRYILMFLLQYIPILIYCLGTLLQMDHILIHAIASTAINFGAIGNVIQYIKIEGWSFKSMSSLKSIITMTTLLLSKQNAPNFQAKSDNNSKEVDFKDDTIELHNIVDSFNINIVSSDDD</sequence>
<evidence type="ECO:0000313" key="4">
    <source>
        <dbReference type="Proteomes" id="UP000789375"/>
    </source>
</evidence>
<evidence type="ECO:0000313" key="3">
    <source>
        <dbReference type="EMBL" id="CAG8441945.1"/>
    </source>
</evidence>
<keyword evidence="4" id="KW-1185">Reference proteome</keyword>
<keyword evidence="1" id="KW-0472">Membrane</keyword>
<protein>
    <submittedName>
        <fullName evidence="3">14711_t:CDS:1</fullName>
    </submittedName>
</protein>
<feature type="transmembrane region" description="Helical" evidence="1">
    <location>
        <begin position="163"/>
        <end position="183"/>
    </location>
</feature>
<keyword evidence="1" id="KW-1133">Transmembrane helix</keyword>
<feature type="transmembrane region" description="Helical" evidence="1">
    <location>
        <begin position="85"/>
        <end position="109"/>
    </location>
</feature>
<feature type="transmembrane region" description="Helical" evidence="1">
    <location>
        <begin position="121"/>
        <end position="142"/>
    </location>
</feature>
<organism evidence="3 4">
    <name type="scientific">Funneliformis mosseae</name>
    <name type="common">Endomycorrhizal fungus</name>
    <name type="synonym">Glomus mosseae</name>
    <dbReference type="NCBI Taxonomy" id="27381"/>
    <lineage>
        <taxon>Eukaryota</taxon>
        <taxon>Fungi</taxon>
        <taxon>Fungi incertae sedis</taxon>
        <taxon>Mucoromycota</taxon>
        <taxon>Glomeromycotina</taxon>
        <taxon>Glomeromycetes</taxon>
        <taxon>Glomerales</taxon>
        <taxon>Glomeraceae</taxon>
        <taxon>Funneliformis</taxon>
    </lineage>
</organism>
<evidence type="ECO:0000256" key="1">
    <source>
        <dbReference type="SAM" id="Phobius"/>
    </source>
</evidence>
<accession>A0A9N8V8X0</accession>
<feature type="chain" id="PRO_5040447348" evidence="2">
    <location>
        <begin position="19"/>
        <end position="322"/>
    </location>
</feature>
<feature type="signal peptide" evidence="2">
    <location>
        <begin position="1"/>
        <end position="18"/>
    </location>
</feature>
<dbReference type="AlphaFoldDB" id="A0A9N8V8X0"/>
<keyword evidence="1" id="KW-0812">Transmembrane</keyword>
<keyword evidence="2" id="KW-0732">Signal</keyword>
<reference evidence="3" key="1">
    <citation type="submission" date="2021-06" db="EMBL/GenBank/DDBJ databases">
        <authorList>
            <person name="Kallberg Y."/>
            <person name="Tangrot J."/>
            <person name="Rosling A."/>
        </authorList>
    </citation>
    <scope>NUCLEOTIDE SEQUENCE</scope>
    <source>
        <strain evidence="3">87-6 pot B 2015</strain>
    </source>
</reference>
<feature type="transmembrane region" description="Helical" evidence="1">
    <location>
        <begin position="42"/>
        <end position="65"/>
    </location>
</feature>